<comment type="similarity">
    <text evidence="2 7">Belongs to the enhancer of polycomb family.</text>
</comment>
<keyword evidence="11" id="KW-1185">Reference proteome</keyword>
<accession>A0ABP0DI74</accession>
<dbReference type="InterPro" id="IPR019542">
    <property type="entry name" value="Enhancer_polycomb-like_N"/>
</dbReference>
<evidence type="ECO:0000256" key="5">
    <source>
        <dbReference type="ARBA" id="ARBA00023242"/>
    </source>
</evidence>
<dbReference type="PANTHER" id="PTHR14898">
    <property type="entry name" value="ENHANCER OF POLYCOMB"/>
    <property type="match status" value="1"/>
</dbReference>
<evidence type="ECO:0000256" key="3">
    <source>
        <dbReference type="ARBA" id="ARBA00023015"/>
    </source>
</evidence>
<organism evidence="10 11">
    <name type="scientific">Sporothrix epigloea</name>
    <dbReference type="NCBI Taxonomy" id="1892477"/>
    <lineage>
        <taxon>Eukaryota</taxon>
        <taxon>Fungi</taxon>
        <taxon>Dikarya</taxon>
        <taxon>Ascomycota</taxon>
        <taxon>Pezizomycotina</taxon>
        <taxon>Sordariomycetes</taxon>
        <taxon>Sordariomycetidae</taxon>
        <taxon>Ophiostomatales</taxon>
        <taxon>Ophiostomataceae</taxon>
        <taxon>Sporothrix</taxon>
    </lineage>
</organism>
<proteinExistence type="inferred from homology"/>
<evidence type="ECO:0000259" key="9">
    <source>
        <dbReference type="Pfam" id="PF10513"/>
    </source>
</evidence>
<evidence type="ECO:0000256" key="4">
    <source>
        <dbReference type="ARBA" id="ARBA00023163"/>
    </source>
</evidence>
<protein>
    <recommendedName>
        <fullName evidence="7">Enhancer of polycomb-like protein</fullName>
    </recommendedName>
</protein>
<gene>
    <name evidence="10" type="primary">EPL1</name>
    <name evidence="10" type="ORF">SEPCBS119000_002805</name>
</gene>
<evidence type="ECO:0000256" key="6">
    <source>
        <dbReference type="ARBA" id="ARBA00025513"/>
    </source>
</evidence>
<dbReference type="Proteomes" id="UP001642502">
    <property type="component" value="Unassembled WGS sequence"/>
</dbReference>
<evidence type="ECO:0000256" key="8">
    <source>
        <dbReference type="SAM" id="MobiDB-lite"/>
    </source>
</evidence>
<feature type="compositionally biased region" description="Low complexity" evidence="8">
    <location>
        <begin position="548"/>
        <end position="577"/>
    </location>
</feature>
<dbReference type="Pfam" id="PF10513">
    <property type="entry name" value="EPL1"/>
    <property type="match status" value="1"/>
</dbReference>
<feature type="region of interest" description="Disordered" evidence="8">
    <location>
        <begin position="301"/>
        <end position="336"/>
    </location>
</feature>
<name>A0ABP0DI74_9PEZI</name>
<comment type="function">
    <text evidence="6">Component of the NuA4 histone acetyltransferase complex which is involved in transcriptional activation of selected genes principally by acetylation of nucleosomal histone H4 and H2A. The NuA4 complex is also involved in DNA repair. Involved in gene silencing by neighboring heterochromatin, blockage of the silencing spreading along the chromosome, and required for cell cycle progression through G2/M.</text>
</comment>
<sequence length="577" mass="66102">MATRKVRYKKLNIKTALPVLREDQVDPSEYEALTTETQIATGVDQGEENEYHLQVALQGTASAAVKEIPVPPPLESDIDYDALYARKFQQPVNYIRFSQTVEECIGCQYDMTEEDDEFLTVYNKKRPASGQLSEDDFEQIMEVFEDTASVATPYASVDKTIVPYDHMVSGLYELQLEKAMSHAKEIYEYWKQRRSDVGGALHPTLKFETHQETDEMDPFVCFRRREVRQTRKTRARDIQSADKLKTLRRELEDGRQLVTLSYEREATKRELLLTDRAVYEQRAKLKLMKIRLGIRTDEEDLVHQRPQKKKAPELSVVPRSTAGNQARTSQRQEGRQTEMDLVLLADSLVERENELRADVIKRIENHRRWNENHVDLTSEPLQPLKDHSEGAGFRLATTQYPITPPASVSSQEDEPMAMDLDETGLSSVFQFQGALPQSGKLPVPDHRFRRRIGRLNRLWIDRRRTIASPPPESDREHASYPTDMDIDVATDRWKYDQDDSEDEPETYEIDPYSIRALKFRASLPITLPYPLRRLEGQSNTGQKHPSGIAQQARQAIQQRPSAAQPTATAAPASSSAA</sequence>
<keyword evidence="5 7" id="KW-0539">Nucleus</keyword>
<dbReference type="EMBL" id="CAWUON010000032">
    <property type="protein sequence ID" value="CAK7267945.1"/>
    <property type="molecule type" value="Genomic_DNA"/>
</dbReference>
<evidence type="ECO:0000313" key="10">
    <source>
        <dbReference type="EMBL" id="CAK7267945.1"/>
    </source>
</evidence>
<evidence type="ECO:0000313" key="11">
    <source>
        <dbReference type="Proteomes" id="UP001642502"/>
    </source>
</evidence>
<comment type="subcellular location">
    <subcellularLocation>
        <location evidence="1 7">Nucleus</location>
    </subcellularLocation>
</comment>
<feature type="region of interest" description="Disordered" evidence="8">
    <location>
        <begin position="534"/>
        <end position="577"/>
    </location>
</feature>
<evidence type="ECO:0000256" key="2">
    <source>
        <dbReference type="ARBA" id="ARBA00008035"/>
    </source>
</evidence>
<dbReference type="InterPro" id="IPR024943">
    <property type="entry name" value="Enhancer_polycomb"/>
</dbReference>
<reference evidence="10 11" key="1">
    <citation type="submission" date="2024-01" db="EMBL/GenBank/DDBJ databases">
        <authorList>
            <person name="Allen C."/>
            <person name="Tagirdzhanova G."/>
        </authorList>
    </citation>
    <scope>NUCLEOTIDE SEQUENCE [LARGE SCALE GENOMIC DNA]</scope>
    <source>
        <strain evidence="10 11">CBS 119000</strain>
    </source>
</reference>
<keyword evidence="4 7" id="KW-0804">Transcription</keyword>
<feature type="domain" description="Enhancer of polycomb-like N-terminal" evidence="9">
    <location>
        <begin position="7"/>
        <end position="146"/>
    </location>
</feature>
<evidence type="ECO:0000256" key="7">
    <source>
        <dbReference type="RuleBase" id="RU361124"/>
    </source>
</evidence>
<evidence type="ECO:0000256" key="1">
    <source>
        <dbReference type="ARBA" id="ARBA00004123"/>
    </source>
</evidence>
<comment type="caution">
    <text evidence="10">The sequence shown here is derived from an EMBL/GenBank/DDBJ whole genome shotgun (WGS) entry which is preliminary data.</text>
</comment>
<keyword evidence="3 7" id="KW-0805">Transcription regulation</keyword>